<comment type="caution">
    <text evidence="1">The sequence shown here is derived from an EMBL/GenBank/DDBJ whole genome shotgun (WGS) entry which is preliminary data.</text>
</comment>
<gene>
    <name evidence="1" type="ORF">HPB47_012670</name>
</gene>
<accession>A0AC60NSX1</accession>
<proteinExistence type="predicted"/>
<sequence length="174" mass="17682">MFFVMSMGETADLKDGNHSRTVDGAQGKRNSAHETSCGSVPQAPASSSRRPSPPSCAAEDPGREPRAQRHSSDAGSAAAAAAADCANGAQAPGSAAAPAPGCAPSRSSPEPMTAARRTPELGPDTARDTESSELALVASATLALRIDPLLSGRGRERVRKTRPCYAGSTIQAAL</sequence>
<reference evidence="1 2" key="1">
    <citation type="journal article" date="2020" name="Cell">
        <title>Large-Scale Comparative Analyses of Tick Genomes Elucidate Their Genetic Diversity and Vector Capacities.</title>
        <authorList>
            <consortium name="Tick Genome and Microbiome Consortium (TIGMIC)"/>
            <person name="Jia N."/>
            <person name="Wang J."/>
            <person name="Shi W."/>
            <person name="Du L."/>
            <person name="Sun Y."/>
            <person name="Zhan W."/>
            <person name="Jiang J.F."/>
            <person name="Wang Q."/>
            <person name="Zhang B."/>
            <person name="Ji P."/>
            <person name="Bell-Sakyi L."/>
            <person name="Cui X.M."/>
            <person name="Yuan T.T."/>
            <person name="Jiang B.G."/>
            <person name="Yang W.F."/>
            <person name="Lam T.T."/>
            <person name="Chang Q.C."/>
            <person name="Ding S.J."/>
            <person name="Wang X.J."/>
            <person name="Zhu J.G."/>
            <person name="Ruan X.D."/>
            <person name="Zhao L."/>
            <person name="Wei J.T."/>
            <person name="Ye R.Z."/>
            <person name="Que T.C."/>
            <person name="Du C.H."/>
            <person name="Zhou Y.H."/>
            <person name="Cheng J.X."/>
            <person name="Dai P.F."/>
            <person name="Guo W.B."/>
            <person name="Han X.H."/>
            <person name="Huang E.J."/>
            <person name="Li L.F."/>
            <person name="Wei W."/>
            <person name="Gao Y.C."/>
            <person name="Liu J.Z."/>
            <person name="Shao H.Z."/>
            <person name="Wang X."/>
            <person name="Wang C.C."/>
            <person name="Yang T.C."/>
            <person name="Huo Q.B."/>
            <person name="Li W."/>
            <person name="Chen H.Y."/>
            <person name="Chen S.E."/>
            <person name="Zhou L.G."/>
            <person name="Ni X.B."/>
            <person name="Tian J.H."/>
            <person name="Sheng Y."/>
            <person name="Liu T."/>
            <person name="Pan Y.S."/>
            <person name="Xia L.Y."/>
            <person name="Li J."/>
            <person name="Zhao F."/>
            <person name="Cao W.C."/>
        </authorList>
    </citation>
    <scope>NUCLEOTIDE SEQUENCE [LARGE SCALE GENOMIC DNA]</scope>
    <source>
        <strain evidence="1">Iper-2018</strain>
    </source>
</reference>
<evidence type="ECO:0000313" key="2">
    <source>
        <dbReference type="Proteomes" id="UP000805193"/>
    </source>
</evidence>
<dbReference type="Proteomes" id="UP000805193">
    <property type="component" value="Unassembled WGS sequence"/>
</dbReference>
<keyword evidence="2" id="KW-1185">Reference proteome</keyword>
<evidence type="ECO:0000313" key="1">
    <source>
        <dbReference type="EMBL" id="KAG0410228.1"/>
    </source>
</evidence>
<organism evidence="1 2">
    <name type="scientific">Ixodes persulcatus</name>
    <name type="common">Taiga tick</name>
    <dbReference type="NCBI Taxonomy" id="34615"/>
    <lineage>
        <taxon>Eukaryota</taxon>
        <taxon>Metazoa</taxon>
        <taxon>Ecdysozoa</taxon>
        <taxon>Arthropoda</taxon>
        <taxon>Chelicerata</taxon>
        <taxon>Arachnida</taxon>
        <taxon>Acari</taxon>
        <taxon>Parasitiformes</taxon>
        <taxon>Ixodida</taxon>
        <taxon>Ixodoidea</taxon>
        <taxon>Ixodidae</taxon>
        <taxon>Ixodinae</taxon>
        <taxon>Ixodes</taxon>
    </lineage>
</organism>
<dbReference type="EMBL" id="JABSTQ010011543">
    <property type="protein sequence ID" value="KAG0410228.1"/>
    <property type="molecule type" value="Genomic_DNA"/>
</dbReference>
<protein>
    <submittedName>
        <fullName evidence="1">Uncharacterized protein</fullName>
    </submittedName>
</protein>
<name>A0AC60NSX1_IXOPE</name>